<sequence length="501" mass="54716">MASAAAVAADAARSPLGAEVDEANGIVSTITANDDEHTGLTSDEDEDVPSRPRRPQRPAVKDADGEEQQGNGLDDLFGDEEDAEDKPRRSLDDEELDSGDDEDRDDRAGENAEEVEMVAQERQVQDVEYPRLPEPDPTDGEMYLLKIPKFLSIDAHSFTAEDFKAPTADHHSKTASSNFSAFNTALTTSNARINRWSDGSLTIQFASQPTVQYEINGNALAPPQRDPVIPTPTSVPADSKAGKFDPTKHAWTYLVAPMPSRGLTRVTNVLTTGLTVSPPADYIDEAIANLQSDLAAAAGPKRLNGSGAAVGRMETIEDPELAKKRAEQAEREKLRARKKQEAQLERERDRSNRALGRSGLSSQRFGGLSAGALEDDGLATTRGRTATKPKAARRRRANSEYSSEEDYGRRGFKASKEDDYDEEDDFVAGSDEEEEVPDDEEDEDDGIIEEGRAARREATPKRGRDVDDEEDAEGEVDDAPAAGAERKRRRVVVADDEDEDE</sequence>
<dbReference type="AlphaFoldDB" id="A0A6H0Y5Q4"/>
<feature type="compositionally biased region" description="Basic residues" evidence="1">
    <location>
        <begin position="385"/>
        <end position="396"/>
    </location>
</feature>
<dbReference type="InterPro" id="IPR007149">
    <property type="entry name" value="Leo1"/>
</dbReference>
<dbReference type="GO" id="GO:0006368">
    <property type="term" value="P:transcription elongation by RNA polymerase II"/>
    <property type="evidence" value="ECO:0007669"/>
    <property type="project" value="InterPro"/>
</dbReference>
<protein>
    <submittedName>
        <fullName evidence="2">Uncharacterized protein</fullName>
    </submittedName>
</protein>
<dbReference type="GO" id="GO:1990269">
    <property type="term" value="F:RNA polymerase II C-terminal domain phosphoserine binding"/>
    <property type="evidence" value="ECO:0007669"/>
    <property type="project" value="TreeGrafter"/>
</dbReference>
<feature type="compositionally biased region" description="Acidic residues" evidence="1">
    <location>
        <begin position="418"/>
        <end position="448"/>
    </location>
</feature>
<feature type="compositionally biased region" description="Basic and acidic residues" evidence="1">
    <location>
        <begin position="320"/>
        <end position="352"/>
    </location>
</feature>
<feature type="compositionally biased region" description="Low complexity" evidence="1">
    <location>
        <begin position="1"/>
        <end position="12"/>
    </location>
</feature>
<dbReference type="PANTHER" id="PTHR23146">
    <property type="entry name" value="LEO1 PROTEIN"/>
    <property type="match status" value="1"/>
</dbReference>
<reference evidence="2 3" key="1">
    <citation type="journal article" date="2016" name="Sci. Rep.">
        <title>Peltaster fructicola genome reveals evolution from an invasive phytopathogen to an ectophytic parasite.</title>
        <authorList>
            <person name="Xu C."/>
            <person name="Chen H."/>
            <person name="Gleason M.L."/>
            <person name="Xu J.R."/>
            <person name="Liu H."/>
            <person name="Zhang R."/>
            <person name="Sun G."/>
        </authorList>
    </citation>
    <scope>NUCLEOTIDE SEQUENCE [LARGE SCALE GENOMIC DNA]</scope>
    <source>
        <strain evidence="2 3">LNHT1506</strain>
    </source>
</reference>
<evidence type="ECO:0000313" key="3">
    <source>
        <dbReference type="Proteomes" id="UP000503462"/>
    </source>
</evidence>
<dbReference type="GO" id="GO:0032968">
    <property type="term" value="P:positive regulation of transcription elongation by RNA polymerase II"/>
    <property type="evidence" value="ECO:0007669"/>
    <property type="project" value="TreeGrafter"/>
</dbReference>
<dbReference type="OrthoDB" id="20844at2759"/>
<feature type="compositionally biased region" description="Basic and acidic residues" evidence="1">
    <location>
        <begin position="123"/>
        <end position="134"/>
    </location>
</feature>
<feature type="compositionally biased region" description="Basic and acidic residues" evidence="1">
    <location>
        <begin position="406"/>
        <end position="417"/>
    </location>
</feature>
<feature type="region of interest" description="Disordered" evidence="1">
    <location>
        <begin position="1"/>
        <end position="138"/>
    </location>
</feature>
<proteinExistence type="predicted"/>
<dbReference type="Proteomes" id="UP000503462">
    <property type="component" value="Chromosome 5"/>
</dbReference>
<accession>A0A6H0Y5Q4</accession>
<evidence type="ECO:0000313" key="2">
    <source>
        <dbReference type="EMBL" id="QIX02261.1"/>
    </source>
</evidence>
<dbReference type="GO" id="GO:0016593">
    <property type="term" value="C:Cdc73/Paf1 complex"/>
    <property type="evidence" value="ECO:0007669"/>
    <property type="project" value="InterPro"/>
</dbReference>
<dbReference type="Pfam" id="PF04004">
    <property type="entry name" value="Leo1"/>
    <property type="match status" value="1"/>
</dbReference>
<organism evidence="2 3">
    <name type="scientific">Peltaster fructicola</name>
    <dbReference type="NCBI Taxonomy" id="286661"/>
    <lineage>
        <taxon>Eukaryota</taxon>
        <taxon>Fungi</taxon>
        <taxon>Dikarya</taxon>
        <taxon>Ascomycota</taxon>
        <taxon>Pezizomycotina</taxon>
        <taxon>Dothideomycetes</taxon>
        <taxon>Dothideomycetes incertae sedis</taxon>
        <taxon>Peltaster</taxon>
    </lineage>
</organism>
<keyword evidence="3" id="KW-1185">Reference proteome</keyword>
<feature type="compositionally biased region" description="Acidic residues" evidence="1">
    <location>
        <begin position="92"/>
        <end position="104"/>
    </location>
</feature>
<evidence type="ECO:0000256" key="1">
    <source>
        <dbReference type="SAM" id="MobiDB-lite"/>
    </source>
</evidence>
<feature type="region of interest" description="Disordered" evidence="1">
    <location>
        <begin position="300"/>
        <end position="501"/>
    </location>
</feature>
<feature type="compositionally biased region" description="Acidic residues" evidence="1">
    <location>
        <begin position="466"/>
        <end position="478"/>
    </location>
</feature>
<dbReference type="PANTHER" id="PTHR23146:SF0">
    <property type="entry name" value="RNA POLYMERASE-ASSOCIATED PROTEIN LEO1"/>
    <property type="match status" value="1"/>
</dbReference>
<dbReference type="EMBL" id="CP051143">
    <property type="protein sequence ID" value="QIX02261.1"/>
    <property type="molecule type" value="Genomic_DNA"/>
</dbReference>
<gene>
    <name evidence="2" type="ORF">AMS68_007778</name>
</gene>
<name>A0A6H0Y5Q4_9PEZI</name>
<feature type="compositionally biased region" description="Basic and acidic residues" evidence="1">
    <location>
        <begin position="449"/>
        <end position="465"/>
    </location>
</feature>